<sequence>MVLSSILEAVALFKLWKHNQTRGSIYGISFDFVVLTLVQNLTGLAYQLAYLIPHIKTLYNLRSPVHPLNLSFMKSLVEIPTLVISGAMVNQIYRLYGTKRDEQSVSVICMGFLLINFVILMWILFCSLRSRYTLNLLDLVEDLYLIHQQAGFFKLWPQGLMNFIILQNNVSNEYINWNFMALGSMMLTKLWQLNTPWYSRPINSPTFIYIIANSINMVILKYQKRGQRVESNLHRV</sequence>
<proteinExistence type="predicted"/>
<comment type="caution">
    <text evidence="1">The sequence shown here is derived from an EMBL/GenBank/DDBJ whole genome shotgun (WGS) entry which is preliminary data.</text>
</comment>
<keyword evidence="2" id="KW-1185">Reference proteome</keyword>
<gene>
    <name evidence="1" type="ORF">CLIB1444_03S01420</name>
</gene>
<dbReference type="Proteomes" id="UP001152531">
    <property type="component" value="Unassembled WGS sequence"/>
</dbReference>
<dbReference type="EMBL" id="CALSDN010000003">
    <property type="protein sequence ID" value="CAH6719965.1"/>
    <property type="molecule type" value="Genomic_DNA"/>
</dbReference>
<evidence type="ECO:0000313" key="2">
    <source>
        <dbReference type="Proteomes" id="UP001152531"/>
    </source>
</evidence>
<evidence type="ECO:0000313" key="1">
    <source>
        <dbReference type="EMBL" id="CAH6719965.1"/>
    </source>
</evidence>
<protein>
    <submittedName>
        <fullName evidence="1">Uncharacterized protein</fullName>
    </submittedName>
</protein>
<organism evidence="1 2">
    <name type="scientific">[Candida] jaroonii</name>
    <dbReference type="NCBI Taxonomy" id="467808"/>
    <lineage>
        <taxon>Eukaryota</taxon>
        <taxon>Fungi</taxon>
        <taxon>Dikarya</taxon>
        <taxon>Ascomycota</taxon>
        <taxon>Saccharomycotina</taxon>
        <taxon>Pichiomycetes</taxon>
        <taxon>Debaryomycetaceae</taxon>
        <taxon>Yamadazyma</taxon>
    </lineage>
</organism>
<accession>A0ACA9Y5E4</accession>
<name>A0ACA9Y5E4_9ASCO</name>
<reference evidence="1" key="1">
    <citation type="submission" date="2022-06" db="EMBL/GenBank/DDBJ databases">
        <authorList>
            <person name="Legras J.-L."/>
            <person name="Devillers H."/>
            <person name="Grondin C."/>
        </authorList>
    </citation>
    <scope>NUCLEOTIDE SEQUENCE</scope>
    <source>
        <strain evidence="1">CLIB 1444</strain>
    </source>
</reference>